<sequence>MRFMPISFVKEGTILGKDIYDEKGRILLSKGTALRDRYIKKIKSLGIYSIYIMDEYSNVELNDVITPQIRSKAIITLKKTYHNFQQNYSQDDSYTKKSVQEANENISDISSVAEDILDDILSQKHVVVNLIDIKSTDNYTYQHCLNVSILSIILGLELKLDTKHLKHLAIGSLLHDIGKTLIPESILLKEGPLTDEEFETMKSHTKKGYDYLKISKDIPSPARVIAIQHHEKIDGSGYPNGLKEDEIYMLSKIVAIADVYDALTSDRPYRRAMSPNEALEYLYGNCSTQFDMKLVKKFSNRIIPYPIGTMVKLSNKNIGVVKDITSGFPLRPKIELLSTNTLIDLMIEKNIVIENIVYNYEKEA</sequence>
<protein>
    <submittedName>
        <fullName evidence="2">HD-GYP domain-containing protein</fullName>
    </submittedName>
</protein>
<dbReference type="SMART" id="SM00471">
    <property type="entry name" value="HDc"/>
    <property type="match status" value="1"/>
</dbReference>
<dbReference type="PANTHER" id="PTHR43155">
    <property type="entry name" value="CYCLIC DI-GMP PHOSPHODIESTERASE PA4108-RELATED"/>
    <property type="match status" value="1"/>
</dbReference>
<name>A0A942Z7H9_9FIRM</name>
<gene>
    <name evidence="2" type="ORF">GOQ27_09595</name>
</gene>
<evidence type="ECO:0000313" key="3">
    <source>
        <dbReference type="Proteomes" id="UP000724672"/>
    </source>
</evidence>
<dbReference type="Proteomes" id="UP000724672">
    <property type="component" value="Unassembled WGS sequence"/>
</dbReference>
<evidence type="ECO:0000313" key="2">
    <source>
        <dbReference type="EMBL" id="MBS4538717.1"/>
    </source>
</evidence>
<dbReference type="CDD" id="cd00077">
    <property type="entry name" value="HDc"/>
    <property type="match status" value="1"/>
</dbReference>
<dbReference type="Gene3D" id="1.10.3210.10">
    <property type="entry name" value="Hypothetical protein af1432"/>
    <property type="match status" value="1"/>
</dbReference>
<organism evidence="2 3">
    <name type="scientific">Anaeromonas frigoriresistens</name>
    <dbReference type="NCBI Taxonomy" id="2683708"/>
    <lineage>
        <taxon>Bacteria</taxon>
        <taxon>Bacillati</taxon>
        <taxon>Bacillota</taxon>
        <taxon>Tissierellia</taxon>
        <taxon>Tissierellales</taxon>
        <taxon>Thermohalobacteraceae</taxon>
        <taxon>Anaeromonas</taxon>
    </lineage>
</organism>
<proteinExistence type="predicted"/>
<keyword evidence="3" id="KW-1185">Reference proteome</keyword>
<dbReference type="InterPro" id="IPR037522">
    <property type="entry name" value="HD_GYP_dom"/>
</dbReference>
<dbReference type="InterPro" id="IPR003607">
    <property type="entry name" value="HD/PDEase_dom"/>
</dbReference>
<dbReference type="PROSITE" id="PS51832">
    <property type="entry name" value="HD_GYP"/>
    <property type="match status" value="1"/>
</dbReference>
<reference evidence="2" key="1">
    <citation type="submission" date="2019-12" db="EMBL/GenBank/DDBJ databases">
        <title>Clostridiaceae gen. nov. sp. nov., isolated from sediment in Xinjiang, China.</title>
        <authorList>
            <person name="Zhang R."/>
        </authorList>
    </citation>
    <scope>NUCLEOTIDE SEQUENCE</scope>
    <source>
        <strain evidence="2">D2Q-11</strain>
    </source>
</reference>
<comment type="caution">
    <text evidence="2">The sequence shown here is derived from an EMBL/GenBank/DDBJ whole genome shotgun (WGS) entry which is preliminary data.</text>
</comment>
<dbReference type="PANTHER" id="PTHR43155:SF2">
    <property type="entry name" value="CYCLIC DI-GMP PHOSPHODIESTERASE PA4108"/>
    <property type="match status" value="1"/>
</dbReference>
<dbReference type="InterPro" id="IPR006675">
    <property type="entry name" value="HDIG_dom"/>
</dbReference>
<dbReference type="AlphaFoldDB" id="A0A942Z7H9"/>
<feature type="domain" description="HD-GYP" evidence="1">
    <location>
        <begin position="118"/>
        <end position="314"/>
    </location>
</feature>
<dbReference type="SUPFAM" id="SSF109604">
    <property type="entry name" value="HD-domain/PDEase-like"/>
    <property type="match status" value="1"/>
</dbReference>
<accession>A0A942Z7H9</accession>
<evidence type="ECO:0000259" key="1">
    <source>
        <dbReference type="PROSITE" id="PS51832"/>
    </source>
</evidence>
<dbReference type="EMBL" id="WSFT01000036">
    <property type="protein sequence ID" value="MBS4538717.1"/>
    <property type="molecule type" value="Genomic_DNA"/>
</dbReference>
<dbReference type="NCBIfam" id="TIGR00277">
    <property type="entry name" value="HDIG"/>
    <property type="match status" value="1"/>
</dbReference>
<dbReference type="Pfam" id="PF13487">
    <property type="entry name" value="HD_5"/>
    <property type="match status" value="1"/>
</dbReference>